<gene>
    <name evidence="4" type="ORF">BD310DRAFT_939613</name>
</gene>
<feature type="transmembrane region" description="Helical" evidence="2">
    <location>
        <begin position="46"/>
        <end position="70"/>
    </location>
</feature>
<keyword evidence="2" id="KW-1133">Transmembrane helix</keyword>
<feature type="region of interest" description="Disordered" evidence="1">
    <location>
        <begin position="295"/>
        <end position="316"/>
    </location>
</feature>
<accession>A0A4Q9PF11</accession>
<feature type="transmembrane region" description="Helical" evidence="2">
    <location>
        <begin position="120"/>
        <end position="144"/>
    </location>
</feature>
<dbReference type="STRING" id="114155.A0A4Q9PF11"/>
<feature type="transmembrane region" description="Helical" evidence="2">
    <location>
        <begin position="156"/>
        <end position="177"/>
    </location>
</feature>
<dbReference type="InterPro" id="IPR045339">
    <property type="entry name" value="DUF6534"/>
</dbReference>
<dbReference type="PANTHER" id="PTHR40465">
    <property type="entry name" value="CHROMOSOME 1, WHOLE GENOME SHOTGUN SEQUENCE"/>
    <property type="match status" value="1"/>
</dbReference>
<name>A0A4Q9PF11_9APHY</name>
<keyword evidence="2" id="KW-0472">Membrane</keyword>
<feature type="domain" description="DUF6534" evidence="3">
    <location>
        <begin position="170"/>
        <end position="252"/>
    </location>
</feature>
<evidence type="ECO:0000256" key="2">
    <source>
        <dbReference type="SAM" id="Phobius"/>
    </source>
</evidence>
<sequence>MGLDPSISLRVVVISTFISLISYGLSADQTYRYFSSYPKDARSLKAVIATLFLFTTLHVILVMQICYTGILSSTEGHLNSINAILDQRAFWLLPLALTAVSVTSHSFFARRVYMILGRSLPFLLVAGSLLFVASGLSLAAALYTFMTRQLGFDPTVILSITQLIVLITLNLFVNAKLVAYLRNARTGLSNTDSIVDRLITCSVHTGAISSILGLVSIIMLATAPNLFYMPLVQLLAGFEANSVLAAVNSRRSSGNVSVQILDFDTARVTQRSTIVWARQSAGQMRTNISLELQSTAHSNDRRAENEQSPQKPAALL</sequence>
<evidence type="ECO:0000256" key="1">
    <source>
        <dbReference type="SAM" id="MobiDB-lite"/>
    </source>
</evidence>
<feature type="transmembrane region" description="Helical" evidence="2">
    <location>
        <begin position="198"/>
        <end position="221"/>
    </location>
</feature>
<evidence type="ECO:0000313" key="4">
    <source>
        <dbReference type="EMBL" id="TBU52735.1"/>
    </source>
</evidence>
<dbReference type="Pfam" id="PF20152">
    <property type="entry name" value="DUF6534"/>
    <property type="match status" value="1"/>
</dbReference>
<feature type="transmembrane region" description="Helical" evidence="2">
    <location>
        <begin position="90"/>
        <end position="108"/>
    </location>
</feature>
<keyword evidence="2" id="KW-0812">Transmembrane</keyword>
<proteinExistence type="predicted"/>
<dbReference type="AlphaFoldDB" id="A0A4Q9PF11"/>
<evidence type="ECO:0000259" key="3">
    <source>
        <dbReference type="Pfam" id="PF20152"/>
    </source>
</evidence>
<dbReference type="EMBL" id="ML145239">
    <property type="protein sequence ID" value="TBU52735.1"/>
    <property type="molecule type" value="Genomic_DNA"/>
</dbReference>
<organism evidence="4 5">
    <name type="scientific">Dichomitus squalens</name>
    <dbReference type="NCBI Taxonomy" id="114155"/>
    <lineage>
        <taxon>Eukaryota</taxon>
        <taxon>Fungi</taxon>
        <taxon>Dikarya</taxon>
        <taxon>Basidiomycota</taxon>
        <taxon>Agaricomycotina</taxon>
        <taxon>Agaricomycetes</taxon>
        <taxon>Polyporales</taxon>
        <taxon>Polyporaceae</taxon>
        <taxon>Dichomitus</taxon>
    </lineage>
</organism>
<dbReference type="Proteomes" id="UP000292082">
    <property type="component" value="Unassembled WGS sequence"/>
</dbReference>
<evidence type="ECO:0000313" key="5">
    <source>
        <dbReference type="Proteomes" id="UP000292082"/>
    </source>
</evidence>
<protein>
    <recommendedName>
        <fullName evidence="3">DUF6534 domain-containing protein</fullName>
    </recommendedName>
</protein>
<reference evidence="4 5" key="1">
    <citation type="submission" date="2019-01" db="EMBL/GenBank/DDBJ databases">
        <title>Draft genome sequences of three monokaryotic isolates of the white-rot basidiomycete fungus Dichomitus squalens.</title>
        <authorList>
            <consortium name="DOE Joint Genome Institute"/>
            <person name="Lopez S.C."/>
            <person name="Andreopoulos B."/>
            <person name="Pangilinan J."/>
            <person name="Lipzen A."/>
            <person name="Riley R."/>
            <person name="Ahrendt S."/>
            <person name="Ng V."/>
            <person name="Barry K."/>
            <person name="Daum C."/>
            <person name="Grigoriev I.V."/>
            <person name="Hilden K.S."/>
            <person name="Makela M.R."/>
            <person name="de Vries R.P."/>
        </authorList>
    </citation>
    <scope>NUCLEOTIDE SEQUENCE [LARGE SCALE GENOMIC DNA]</scope>
    <source>
        <strain evidence="4 5">CBS 464.89</strain>
    </source>
</reference>
<feature type="transmembrane region" description="Helical" evidence="2">
    <location>
        <begin position="6"/>
        <end position="25"/>
    </location>
</feature>
<keyword evidence="5" id="KW-1185">Reference proteome</keyword>
<dbReference type="PANTHER" id="PTHR40465:SF1">
    <property type="entry name" value="DUF6534 DOMAIN-CONTAINING PROTEIN"/>
    <property type="match status" value="1"/>
</dbReference>